<accession>A0A2N1N0T1</accession>
<reference evidence="2 3" key="1">
    <citation type="submission" date="2016-04" db="EMBL/GenBank/DDBJ databases">
        <title>Genome analyses suggest a sexual origin of heterokaryosis in a supposedly ancient asexual fungus.</title>
        <authorList>
            <person name="Ropars J."/>
            <person name="Sedzielewska K."/>
            <person name="Noel J."/>
            <person name="Charron P."/>
            <person name="Farinelli L."/>
            <person name="Marton T."/>
            <person name="Kruger M."/>
            <person name="Pelin A."/>
            <person name="Brachmann A."/>
            <person name="Corradi N."/>
        </authorList>
    </citation>
    <scope>NUCLEOTIDE SEQUENCE [LARGE SCALE GENOMIC DNA]</scope>
    <source>
        <strain evidence="2 3">C2</strain>
    </source>
</reference>
<keyword evidence="1" id="KW-0175">Coiled coil</keyword>
<evidence type="ECO:0000313" key="2">
    <source>
        <dbReference type="EMBL" id="PKK67501.1"/>
    </source>
</evidence>
<protein>
    <submittedName>
        <fullName evidence="2">Uncharacterized protein</fullName>
    </submittedName>
</protein>
<dbReference type="AlphaFoldDB" id="A0A2N1N0T1"/>
<comment type="caution">
    <text evidence="2">The sequence shown here is derived from an EMBL/GenBank/DDBJ whole genome shotgun (WGS) entry which is preliminary data.</text>
</comment>
<evidence type="ECO:0000256" key="1">
    <source>
        <dbReference type="SAM" id="Coils"/>
    </source>
</evidence>
<dbReference type="EMBL" id="LLXL01000952">
    <property type="protein sequence ID" value="PKK67501.1"/>
    <property type="molecule type" value="Genomic_DNA"/>
</dbReference>
<sequence>MDENNENDQLIQKFEKKLKIQQESQDTKVEIPYQNPFNANVKKFSLINPMYDLVVSQMNVIRTCFFVHSHTAFVEEDGKNLSEEIKQIPQQLSDILVESTCELDTRKVSTLKNNLVVFMNISGSKAIPDWDIMGYEEVAKIIGEMEFYQSQLTDHEYLKNDLQKEKKILQEHRDILERQALESATRIRNLFHFMNNNLDELASLTETLKLAKNRVKRAKITKETRLSNIDEQIARKEKEVDNFEKEILQILRKYGNLSINSTCLLLESLARLASQQVQGTTFSTSYRTIVGSLLAEIQPIIRNSIYGISSQELAEYSAGNAMLEFKRECNIKALEPGFNTKLKN</sequence>
<evidence type="ECO:0000313" key="3">
    <source>
        <dbReference type="Proteomes" id="UP000233469"/>
    </source>
</evidence>
<dbReference type="VEuPathDB" id="FungiDB:RhiirA1_210763"/>
<dbReference type="VEuPathDB" id="FungiDB:FUN_000266"/>
<dbReference type="VEuPathDB" id="FungiDB:RhiirFUN_017628"/>
<reference evidence="2 3" key="2">
    <citation type="submission" date="2017-10" db="EMBL/GenBank/DDBJ databases">
        <title>Extensive intraspecific genome diversity in a model arbuscular mycorrhizal fungus.</title>
        <authorList>
            <person name="Chen E.C.H."/>
            <person name="Morin E."/>
            <person name="Baudet D."/>
            <person name="Noel J."/>
            <person name="Ndikumana S."/>
            <person name="Charron P."/>
            <person name="St-Onge C."/>
            <person name="Giorgi J."/>
            <person name="Grigoriev I.V."/>
            <person name="Roux C."/>
            <person name="Martin F.M."/>
            <person name="Corradi N."/>
        </authorList>
    </citation>
    <scope>NUCLEOTIDE SEQUENCE [LARGE SCALE GENOMIC DNA]</scope>
    <source>
        <strain evidence="2 3">C2</strain>
    </source>
</reference>
<proteinExistence type="predicted"/>
<name>A0A2N1N0T1_9GLOM</name>
<feature type="coiled-coil region" evidence="1">
    <location>
        <begin position="145"/>
        <end position="253"/>
    </location>
</feature>
<gene>
    <name evidence="2" type="ORF">RhiirC2_852104</name>
</gene>
<organism evidence="2 3">
    <name type="scientific">Rhizophagus irregularis</name>
    <dbReference type="NCBI Taxonomy" id="588596"/>
    <lineage>
        <taxon>Eukaryota</taxon>
        <taxon>Fungi</taxon>
        <taxon>Fungi incertae sedis</taxon>
        <taxon>Mucoromycota</taxon>
        <taxon>Glomeromycotina</taxon>
        <taxon>Glomeromycetes</taxon>
        <taxon>Glomerales</taxon>
        <taxon>Glomeraceae</taxon>
        <taxon>Rhizophagus</taxon>
    </lineage>
</organism>
<dbReference type="Proteomes" id="UP000233469">
    <property type="component" value="Unassembled WGS sequence"/>
</dbReference>